<name>A0A194WYU9_MOLSC</name>
<dbReference type="OrthoDB" id="1431247at2759"/>
<sequence>MDTINALLHPHHVSLGKNYTSIHMLHQHIDDPYYSLDHHASHKGVSVPRFNIREGQKAFYLEGELPGLTHLSDVVCEFIGNQTMIIRGAIKSFVFAGEGEQTQAAALKDSKAPVETSLTWRLNERHIGKFERSFTFSSRVKPTEIHTSLDSGVLSIAVPKDKEADAKEAAKSEIENEE</sequence>
<evidence type="ECO:0000313" key="5">
    <source>
        <dbReference type="EMBL" id="KUJ13120.1"/>
    </source>
</evidence>
<dbReference type="SUPFAM" id="SSF49764">
    <property type="entry name" value="HSP20-like chaperones"/>
    <property type="match status" value="1"/>
</dbReference>
<evidence type="ECO:0000256" key="3">
    <source>
        <dbReference type="RuleBase" id="RU003616"/>
    </source>
</evidence>
<dbReference type="PROSITE" id="PS01031">
    <property type="entry name" value="SHSP"/>
    <property type="match status" value="1"/>
</dbReference>
<dbReference type="Proteomes" id="UP000070700">
    <property type="component" value="Unassembled WGS sequence"/>
</dbReference>
<gene>
    <name evidence="5" type="ORF">LY89DRAFT_687981</name>
</gene>
<dbReference type="KEGG" id="psco:LY89DRAFT_687981"/>
<dbReference type="InterPro" id="IPR002068">
    <property type="entry name" value="A-crystallin/Hsp20_dom"/>
</dbReference>
<dbReference type="STRING" id="149040.A0A194WYU9"/>
<dbReference type="GeneID" id="28825342"/>
<dbReference type="CDD" id="cd06464">
    <property type="entry name" value="ACD_sHsps-like"/>
    <property type="match status" value="1"/>
</dbReference>
<dbReference type="AlphaFoldDB" id="A0A194WYU9"/>
<keyword evidence="6" id="KW-1185">Reference proteome</keyword>
<feature type="domain" description="SHSP" evidence="4">
    <location>
        <begin position="41"/>
        <end position="177"/>
    </location>
</feature>
<dbReference type="Gene3D" id="2.60.40.790">
    <property type="match status" value="1"/>
</dbReference>
<reference evidence="5 6" key="1">
    <citation type="submission" date="2015-10" db="EMBL/GenBank/DDBJ databases">
        <title>Full genome of DAOMC 229536 Phialocephala scopiformis, a fungal endophyte of spruce producing the potent anti-insectan compound rugulosin.</title>
        <authorList>
            <consortium name="DOE Joint Genome Institute"/>
            <person name="Walker A.K."/>
            <person name="Frasz S.L."/>
            <person name="Seifert K.A."/>
            <person name="Miller J.D."/>
            <person name="Mondo S.J."/>
            <person name="Labutti K."/>
            <person name="Lipzen A."/>
            <person name="Dockter R."/>
            <person name="Kennedy M."/>
            <person name="Grigoriev I.V."/>
            <person name="Spatafora J.W."/>
        </authorList>
    </citation>
    <scope>NUCLEOTIDE SEQUENCE [LARGE SCALE GENOMIC DNA]</scope>
    <source>
        <strain evidence="5 6">CBS 120377</strain>
    </source>
</reference>
<keyword evidence="1" id="KW-0346">Stress response</keyword>
<evidence type="ECO:0000259" key="4">
    <source>
        <dbReference type="PROSITE" id="PS01031"/>
    </source>
</evidence>
<dbReference type="InParanoid" id="A0A194WYU9"/>
<evidence type="ECO:0000313" key="6">
    <source>
        <dbReference type="Proteomes" id="UP000070700"/>
    </source>
</evidence>
<comment type="similarity">
    <text evidence="2 3">Belongs to the small heat shock protein (HSP20) family.</text>
</comment>
<dbReference type="InterPro" id="IPR008978">
    <property type="entry name" value="HSP20-like_chaperone"/>
</dbReference>
<dbReference type="Pfam" id="PF00011">
    <property type="entry name" value="HSP20"/>
    <property type="match status" value="1"/>
</dbReference>
<dbReference type="PANTHER" id="PTHR11527">
    <property type="entry name" value="HEAT-SHOCK PROTEIN 20 FAMILY MEMBER"/>
    <property type="match status" value="1"/>
</dbReference>
<evidence type="ECO:0000256" key="1">
    <source>
        <dbReference type="ARBA" id="ARBA00023016"/>
    </source>
</evidence>
<organism evidence="5 6">
    <name type="scientific">Mollisia scopiformis</name>
    <name type="common">Conifer needle endophyte fungus</name>
    <name type="synonym">Phialocephala scopiformis</name>
    <dbReference type="NCBI Taxonomy" id="149040"/>
    <lineage>
        <taxon>Eukaryota</taxon>
        <taxon>Fungi</taxon>
        <taxon>Dikarya</taxon>
        <taxon>Ascomycota</taxon>
        <taxon>Pezizomycotina</taxon>
        <taxon>Leotiomycetes</taxon>
        <taxon>Helotiales</taxon>
        <taxon>Mollisiaceae</taxon>
        <taxon>Mollisia</taxon>
    </lineage>
</organism>
<proteinExistence type="inferred from homology"/>
<protein>
    <submittedName>
        <fullName evidence="5">HSP20-like chaperone</fullName>
    </submittedName>
</protein>
<evidence type="ECO:0000256" key="2">
    <source>
        <dbReference type="PROSITE-ProRule" id="PRU00285"/>
    </source>
</evidence>
<dbReference type="InterPro" id="IPR031107">
    <property type="entry name" value="Small_HSP"/>
</dbReference>
<dbReference type="EMBL" id="KQ947423">
    <property type="protein sequence ID" value="KUJ13120.1"/>
    <property type="molecule type" value="Genomic_DNA"/>
</dbReference>
<accession>A0A194WYU9</accession>
<dbReference type="RefSeq" id="XP_018067475.1">
    <property type="nucleotide sequence ID" value="XM_018215616.1"/>
</dbReference>